<dbReference type="AlphaFoldDB" id="A0AAV2RAG9"/>
<dbReference type="EMBL" id="CAXKWB010019058">
    <property type="protein sequence ID" value="CAL4121645.1"/>
    <property type="molecule type" value="Genomic_DNA"/>
</dbReference>
<sequence length="162" mass="17817">MIVTFLICTHNISQIWSKALLNTYQHIVSCIVKIIPVIIGGSALVLMLVDQGTDILNSYQICNVQCKCVWVSWIEGCYGPMNAHLSKDQCFATNGHLTNSSQSESFNITAGGGISIVEDNCEVATNESECNEMDSWTPKTYRHPLFCLTSVATILLPNIINS</sequence>
<dbReference type="Proteomes" id="UP001497623">
    <property type="component" value="Unassembled WGS sequence"/>
</dbReference>
<evidence type="ECO:0000256" key="1">
    <source>
        <dbReference type="SAM" id="Phobius"/>
    </source>
</evidence>
<evidence type="ECO:0000313" key="3">
    <source>
        <dbReference type="Proteomes" id="UP001497623"/>
    </source>
</evidence>
<name>A0AAV2RAG9_MEGNR</name>
<keyword evidence="3" id="KW-1185">Reference proteome</keyword>
<gene>
    <name evidence="2" type="ORF">MNOR_LOCUS22527</name>
</gene>
<keyword evidence="1" id="KW-1133">Transmembrane helix</keyword>
<feature type="non-terminal residue" evidence="2">
    <location>
        <position position="162"/>
    </location>
</feature>
<evidence type="ECO:0000313" key="2">
    <source>
        <dbReference type="EMBL" id="CAL4121645.1"/>
    </source>
</evidence>
<reference evidence="2 3" key="1">
    <citation type="submission" date="2024-05" db="EMBL/GenBank/DDBJ databases">
        <authorList>
            <person name="Wallberg A."/>
        </authorList>
    </citation>
    <scope>NUCLEOTIDE SEQUENCE [LARGE SCALE GENOMIC DNA]</scope>
</reference>
<accession>A0AAV2RAG9</accession>
<proteinExistence type="predicted"/>
<feature type="transmembrane region" description="Helical" evidence="1">
    <location>
        <begin position="26"/>
        <end position="49"/>
    </location>
</feature>
<protein>
    <submittedName>
        <fullName evidence="2">Uncharacterized protein</fullName>
    </submittedName>
</protein>
<organism evidence="2 3">
    <name type="scientific">Meganyctiphanes norvegica</name>
    <name type="common">Northern krill</name>
    <name type="synonym">Thysanopoda norvegica</name>
    <dbReference type="NCBI Taxonomy" id="48144"/>
    <lineage>
        <taxon>Eukaryota</taxon>
        <taxon>Metazoa</taxon>
        <taxon>Ecdysozoa</taxon>
        <taxon>Arthropoda</taxon>
        <taxon>Crustacea</taxon>
        <taxon>Multicrustacea</taxon>
        <taxon>Malacostraca</taxon>
        <taxon>Eumalacostraca</taxon>
        <taxon>Eucarida</taxon>
        <taxon>Euphausiacea</taxon>
        <taxon>Euphausiidae</taxon>
        <taxon>Meganyctiphanes</taxon>
    </lineage>
</organism>
<keyword evidence="1" id="KW-0472">Membrane</keyword>
<keyword evidence="1" id="KW-0812">Transmembrane</keyword>
<comment type="caution">
    <text evidence="2">The sequence shown here is derived from an EMBL/GenBank/DDBJ whole genome shotgun (WGS) entry which is preliminary data.</text>
</comment>